<dbReference type="RefSeq" id="WP_344952962.1">
    <property type="nucleotide sequence ID" value="NZ_BAAAZG010000040.1"/>
</dbReference>
<feature type="domain" description="Carbohydrate kinase PfkB" evidence="4">
    <location>
        <begin position="6"/>
        <end position="310"/>
    </location>
</feature>
<dbReference type="InterPro" id="IPR002173">
    <property type="entry name" value="Carboh/pur_kinase_PfkB_CS"/>
</dbReference>
<keyword evidence="2" id="KW-0808">Transferase</keyword>
<dbReference type="SUPFAM" id="SSF53613">
    <property type="entry name" value="Ribokinase-like"/>
    <property type="match status" value="1"/>
</dbReference>
<dbReference type="EMBL" id="BAAAZG010000040">
    <property type="protein sequence ID" value="GAA4087204.1"/>
    <property type="molecule type" value="Genomic_DNA"/>
</dbReference>
<keyword evidence="6" id="KW-1185">Reference proteome</keyword>
<dbReference type="Proteomes" id="UP001500683">
    <property type="component" value="Unassembled WGS sequence"/>
</dbReference>
<reference evidence="6" key="1">
    <citation type="journal article" date="2019" name="Int. J. Syst. Evol. Microbiol.">
        <title>The Global Catalogue of Microorganisms (GCM) 10K type strain sequencing project: providing services to taxonomists for standard genome sequencing and annotation.</title>
        <authorList>
            <consortium name="The Broad Institute Genomics Platform"/>
            <consortium name="The Broad Institute Genome Sequencing Center for Infectious Disease"/>
            <person name="Wu L."/>
            <person name="Ma J."/>
        </authorList>
    </citation>
    <scope>NUCLEOTIDE SEQUENCE [LARGE SCALE GENOMIC DNA]</scope>
    <source>
        <strain evidence="6">JCM 16702</strain>
    </source>
</reference>
<organism evidence="5 6">
    <name type="scientific">Actinomadura miaoliensis</name>
    <dbReference type="NCBI Taxonomy" id="430685"/>
    <lineage>
        <taxon>Bacteria</taxon>
        <taxon>Bacillati</taxon>
        <taxon>Actinomycetota</taxon>
        <taxon>Actinomycetes</taxon>
        <taxon>Streptosporangiales</taxon>
        <taxon>Thermomonosporaceae</taxon>
        <taxon>Actinomadura</taxon>
    </lineage>
</organism>
<comment type="similarity">
    <text evidence="1">Belongs to the carbohydrate kinase PfkB family.</text>
</comment>
<evidence type="ECO:0000256" key="1">
    <source>
        <dbReference type="ARBA" id="ARBA00010688"/>
    </source>
</evidence>
<sequence length="325" mass="33112">MNTAGLVTLGETMAVLTPAVSGRPGPGNPLRVGIGGAESNVAVAVSRLGAPGTWIGRVGDDDLGRLVVRELRAEGVRVLAEVDPHAPTGLLLKELRGGRPRRVRYYRTGSAGSRLSPTDVDRARRAIADAGVLHLTGITAALGPQPRAALARATQVARDVGTRVSFDLNHRRTLWPDAAAAPVLRDLAASADVVFAGAEEAALILGRPAAGEATVDDGRELAAALLALGPGTAVVKLGALGAVAAHEGGVAYAPARAVTVVDPVGAGDAFAGGYLAELLRGMPPDVGLRTGNAMGAVVTATEGDWEGLPTRAELAEDLQGEEVMR</sequence>
<dbReference type="InterPro" id="IPR052700">
    <property type="entry name" value="Carb_kinase_PfkB-like"/>
</dbReference>
<dbReference type="PROSITE" id="PS00584">
    <property type="entry name" value="PFKB_KINASES_2"/>
    <property type="match status" value="1"/>
</dbReference>
<dbReference type="PANTHER" id="PTHR43320">
    <property type="entry name" value="SUGAR KINASE"/>
    <property type="match status" value="1"/>
</dbReference>
<name>A0ABP7WEH6_9ACTN</name>
<dbReference type="Gene3D" id="3.40.1190.20">
    <property type="match status" value="1"/>
</dbReference>
<accession>A0ABP7WEH6</accession>
<protein>
    <submittedName>
        <fullName evidence="5">Sugar kinase</fullName>
    </submittedName>
</protein>
<evidence type="ECO:0000256" key="3">
    <source>
        <dbReference type="ARBA" id="ARBA00022777"/>
    </source>
</evidence>
<proteinExistence type="inferred from homology"/>
<dbReference type="GO" id="GO:0016301">
    <property type="term" value="F:kinase activity"/>
    <property type="evidence" value="ECO:0007669"/>
    <property type="project" value="UniProtKB-KW"/>
</dbReference>
<gene>
    <name evidence="5" type="ORF">GCM10022214_54310</name>
</gene>
<evidence type="ECO:0000313" key="5">
    <source>
        <dbReference type="EMBL" id="GAA4087204.1"/>
    </source>
</evidence>
<evidence type="ECO:0000256" key="2">
    <source>
        <dbReference type="ARBA" id="ARBA00022679"/>
    </source>
</evidence>
<dbReference type="PANTHER" id="PTHR43320:SF2">
    <property type="entry name" value="2-DEHYDRO-3-DEOXYGLUCONOKINASE_2-DEHYDRO-3-DEOXYGALACTONOKINASE"/>
    <property type="match status" value="1"/>
</dbReference>
<comment type="caution">
    <text evidence="5">The sequence shown here is derived from an EMBL/GenBank/DDBJ whole genome shotgun (WGS) entry which is preliminary data.</text>
</comment>
<dbReference type="InterPro" id="IPR029056">
    <property type="entry name" value="Ribokinase-like"/>
</dbReference>
<evidence type="ECO:0000313" key="6">
    <source>
        <dbReference type="Proteomes" id="UP001500683"/>
    </source>
</evidence>
<keyword evidence="3 5" id="KW-0418">Kinase</keyword>
<dbReference type="InterPro" id="IPR011611">
    <property type="entry name" value="PfkB_dom"/>
</dbReference>
<dbReference type="CDD" id="cd01166">
    <property type="entry name" value="KdgK"/>
    <property type="match status" value="1"/>
</dbReference>
<dbReference type="Pfam" id="PF00294">
    <property type="entry name" value="PfkB"/>
    <property type="match status" value="1"/>
</dbReference>
<evidence type="ECO:0000259" key="4">
    <source>
        <dbReference type="Pfam" id="PF00294"/>
    </source>
</evidence>